<dbReference type="EMBL" id="QASN01000021">
    <property type="protein sequence ID" value="PTU72955.1"/>
    <property type="molecule type" value="Genomic_DNA"/>
</dbReference>
<feature type="signal peptide" evidence="2">
    <location>
        <begin position="1"/>
        <end position="24"/>
    </location>
</feature>
<dbReference type="InterPro" id="IPR018673">
    <property type="entry name" value="DUF2141"/>
</dbReference>
<dbReference type="Pfam" id="PF09912">
    <property type="entry name" value="DUF2141"/>
    <property type="match status" value="1"/>
</dbReference>
<sequence length="143" mass="15304">MPYRYCTHVTLATGLLMAGATASAADIQLSLIGAPAGGSVHAELIALPVDDWDGEPLMRLQSDSDPYFADVAPGRYAVRLFIDRNGNGELDTSKRGVPREPVGFSGNPQLVDGMPAPEAAAFEHGESSTLLLIRLRQDRRSEP</sequence>
<keyword evidence="2" id="KW-0732">Signal</keyword>
<organism evidence="3 4">
    <name type="scientific">Pseudomonas mangrovi</name>
    <dbReference type="NCBI Taxonomy" id="2161748"/>
    <lineage>
        <taxon>Bacteria</taxon>
        <taxon>Pseudomonadati</taxon>
        <taxon>Pseudomonadota</taxon>
        <taxon>Gammaproteobacteria</taxon>
        <taxon>Pseudomonadales</taxon>
        <taxon>Pseudomonadaceae</taxon>
        <taxon>Pseudomonas</taxon>
    </lineage>
</organism>
<evidence type="ECO:0000313" key="3">
    <source>
        <dbReference type="EMBL" id="PTU72955.1"/>
    </source>
</evidence>
<gene>
    <name evidence="3" type="ORF">DBO85_17025</name>
</gene>
<comment type="caution">
    <text evidence="3">The sequence shown here is derived from an EMBL/GenBank/DDBJ whole genome shotgun (WGS) entry which is preliminary data.</text>
</comment>
<evidence type="ECO:0000313" key="4">
    <source>
        <dbReference type="Proteomes" id="UP000244064"/>
    </source>
</evidence>
<dbReference type="AlphaFoldDB" id="A0A2T5P5H5"/>
<name>A0A2T5P5H5_9PSED</name>
<feature type="chain" id="PRO_5015623192" description="DUF2141 domain-containing protein" evidence="2">
    <location>
        <begin position="25"/>
        <end position="143"/>
    </location>
</feature>
<evidence type="ECO:0000256" key="2">
    <source>
        <dbReference type="SAM" id="SignalP"/>
    </source>
</evidence>
<dbReference type="Proteomes" id="UP000244064">
    <property type="component" value="Unassembled WGS sequence"/>
</dbReference>
<dbReference type="OrthoDB" id="9788332at2"/>
<protein>
    <recommendedName>
        <fullName evidence="5">DUF2141 domain-containing protein</fullName>
    </recommendedName>
</protein>
<evidence type="ECO:0008006" key="5">
    <source>
        <dbReference type="Google" id="ProtNLM"/>
    </source>
</evidence>
<accession>A0A2T5P5H5</accession>
<proteinExistence type="predicted"/>
<keyword evidence="4" id="KW-1185">Reference proteome</keyword>
<reference evidence="3 4" key="1">
    <citation type="submission" date="2018-04" db="EMBL/GenBank/DDBJ databases">
        <title>Pseudomonas sp. nov., isolated from mangrove soil.</title>
        <authorList>
            <person name="Chen C."/>
        </authorList>
    </citation>
    <scope>NUCLEOTIDE SEQUENCE [LARGE SCALE GENOMIC DNA]</scope>
    <source>
        <strain evidence="3 4">TC-11</strain>
    </source>
</reference>
<feature type="region of interest" description="Disordered" evidence="1">
    <location>
        <begin position="89"/>
        <end position="110"/>
    </location>
</feature>
<evidence type="ECO:0000256" key="1">
    <source>
        <dbReference type="SAM" id="MobiDB-lite"/>
    </source>
</evidence>